<keyword evidence="4" id="KW-1185">Reference proteome</keyword>
<evidence type="ECO:0000256" key="1">
    <source>
        <dbReference type="SAM" id="SignalP"/>
    </source>
</evidence>
<keyword evidence="1" id="KW-0732">Signal</keyword>
<protein>
    <submittedName>
        <fullName evidence="3">DUF4431 domain-containing protein</fullName>
    </submittedName>
</protein>
<dbReference type="RefSeq" id="WP_309878043.1">
    <property type="nucleotide sequence ID" value="NZ_CP133838.1"/>
</dbReference>
<dbReference type="InterPro" id="IPR027826">
    <property type="entry name" value="DUF4431"/>
</dbReference>
<evidence type="ECO:0000313" key="3">
    <source>
        <dbReference type="EMBL" id="WMY75608.1"/>
    </source>
</evidence>
<feature type="chain" id="PRO_5047392027" evidence="1">
    <location>
        <begin position="23"/>
        <end position="477"/>
    </location>
</feature>
<dbReference type="EMBL" id="CP133838">
    <property type="protein sequence ID" value="WMY75608.1"/>
    <property type="molecule type" value="Genomic_DNA"/>
</dbReference>
<organism evidence="3 4">
    <name type="scientific">Buttiauxella selenatireducens</name>
    <dbReference type="NCBI Taxonomy" id="3073902"/>
    <lineage>
        <taxon>Bacteria</taxon>
        <taxon>Pseudomonadati</taxon>
        <taxon>Pseudomonadota</taxon>
        <taxon>Gammaproteobacteria</taxon>
        <taxon>Enterobacterales</taxon>
        <taxon>Enterobacteriaceae</taxon>
        <taxon>Buttiauxella</taxon>
    </lineage>
</organism>
<accession>A0ABY9SF79</accession>
<gene>
    <name evidence="3" type="ORF">RHD99_06585</name>
</gene>
<proteinExistence type="predicted"/>
<dbReference type="Proteomes" id="UP001246690">
    <property type="component" value="Chromosome"/>
</dbReference>
<evidence type="ECO:0000313" key="4">
    <source>
        <dbReference type="Proteomes" id="UP001246690"/>
    </source>
</evidence>
<reference evidence="3 4" key="1">
    <citation type="submission" date="2023-09" db="EMBL/GenBank/DDBJ databases">
        <title>Buttiauxella selenatireducens sp. nov., isolated from the rhizosphere of Cardamine hupingshanesis.</title>
        <authorList>
            <person name="Zhang S."/>
            <person name="Xu Z."/>
            <person name="Wang H."/>
            <person name="Guo Y."/>
        </authorList>
    </citation>
    <scope>NUCLEOTIDE SEQUENCE [LARGE SCALE GENOMIC DNA]</scope>
    <source>
        <strain evidence="3 4">R73</strain>
    </source>
</reference>
<feature type="domain" description="DUF4431" evidence="2">
    <location>
        <begin position="98"/>
        <end position="131"/>
    </location>
</feature>
<dbReference type="Pfam" id="PF14485">
    <property type="entry name" value="DUF4431"/>
    <property type="match status" value="1"/>
</dbReference>
<evidence type="ECO:0000259" key="2">
    <source>
        <dbReference type="Pfam" id="PF14485"/>
    </source>
</evidence>
<sequence>MPGTIAFVFLSLITLFTSTVSAACLDYEKNVKLSGYLEVSVFFGAPGFGEDPKTDRREIKNILFLDEPVCANRSDNGDAEKEQIEVTLETDESPGAPNLDQYVGKHITVVGKLTHALTGHDHTSLILESVQLSDTDSEARARIERKPVLDAVRQVAVELAGQTVRIKVSRLNVSDDWAVLMGELVAPEGSTLDWSLAKDCNEDLDKMLWSVLNKSTGQWKIKEINICASEPPYWYLKDSELTMPCGVYKGLDSMTEGAQFADLAQRCEEVKASGVAKGDHVKINQVEAIPPFTDQQKRMMLIQFQHFQKAVKDKDVATIKSFIIFPAVWDVFYFWPEGKANPPGELTVELFDKYSKAIVEDMSLLSGIKLDPDKMTMTEFRVNALAPEEQSRKYISAGDVGNENIYYYLEKGDKHFVNGTCDDISNVEISDTGLIAYAGSGSNHQLPGLSELCEHQAIFDFEFIDGKLRLKDRTFAG</sequence>
<name>A0ABY9SF79_9ENTR</name>
<feature type="signal peptide" evidence="1">
    <location>
        <begin position="1"/>
        <end position="22"/>
    </location>
</feature>